<name>A0A1E5T6E6_9BACT</name>
<dbReference type="AlphaFoldDB" id="A0A1E5T6E6"/>
<gene>
    <name evidence="1" type="ORF">BFP71_04485</name>
</gene>
<proteinExistence type="predicted"/>
<protein>
    <submittedName>
        <fullName evidence="1">Uncharacterized protein</fullName>
    </submittedName>
</protein>
<dbReference type="OrthoDB" id="9884826at2"/>
<dbReference type="RefSeq" id="WP_069834230.1">
    <property type="nucleotide sequence ID" value="NZ_MDGQ01000003.1"/>
</dbReference>
<comment type="caution">
    <text evidence="1">The sequence shown here is derived from an EMBL/GenBank/DDBJ whole genome shotgun (WGS) entry which is preliminary data.</text>
</comment>
<accession>A0A1E5T6E6</accession>
<keyword evidence="2" id="KW-1185">Reference proteome</keyword>
<reference evidence="1 2" key="1">
    <citation type="submission" date="2016-08" db="EMBL/GenBank/DDBJ databases">
        <title>Draft genome of Fabibacter sp. strain SK-8.</title>
        <authorList>
            <person name="Wong S.-K."/>
            <person name="Hamasaki K."/>
            <person name="Yoshizawa S."/>
        </authorList>
    </citation>
    <scope>NUCLEOTIDE SEQUENCE [LARGE SCALE GENOMIC DNA]</scope>
    <source>
        <strain evidence="1 2">SK-8</strain>
    </source>
</reference>
<evidence type="ECO:0000313" key="1">
    <source>
        <dbReference type="EMBL" id="OEK06918.1"/>
    </source>
</evidence>
<dbReference type="Proteomes" id="UP000095552">
    <property type="component" value="Unassembled WGS sequence"/>
</dbReference>
<evidence type="ECO:0000313" key="2">
    <source>
        <dbReference type="Proteomes" id="UP000095552"/>
    </source>
</evidence>
<sequence length="105" mass="11675">MKLKHIAFLSLILCLYGCKTVEVKAEQLATIRDGANVAGFQTCGWVIQFDNEFSSIVVPVDLDPAFQQDGLKVEVILTNSTQLATCRRDSPPMVEVVFIREIESN</sequence>
<dbReference type="EMBL" id="MDGQ01000003">
    <property type="protein sequence ID" value="OEK06918.1"/>
    <property type="molecule type" value="Genomic_DNA"/>
</dbReference>
<organism evidence="1 2">
    <name type="scientific">Roseivirga misakiensis</name>
    <dbReference type="NCBI Taxonomy" id="1563681"/>
    <lineage>
        <taxon>Bacteria</taxon>
        <taxon>Pseudomonadati</taxon>
        <taxon>Bacteroidota</taxon>
        <taxon>Cytophagia</taxon>
        <taxon>Cytophagales</taxon>
        <taxon>Roseivirgaceae</taxon>
        <taxon>Roseivirga</taxon>
    </lineage>
</organism>
<dbReference type="STRING" id="1563681.BFP71_04485"/>